<dbReference type="Pfam" id="PF02516">
    <property type="entry name" value="STT3"/>
    <property type="match status" value="1"/>
</dbReference>
<keyword evidence="9" id="KW-0479">Metal-binding</keyword>
<dbReference type="InterPro" id="IPR041563">
    <property type="entry name" value="STT3_PglB_C"/>
</dbReference>
<evidence type="ECO:0000259" key="17">
    <source>
        <dbReference type="Pfam" id="PF21436"/>
    </source>
</evidence>
<comment type="cofactor">
    <cofactor evidence="2">
        <name>Mg(2+)</name>
        <dbReference type="ChEBI" id="CHEBI:18420"/>
    </cofactor>
</comment>
<comment type="cofactor">
    <cofactor evidence="1">
        <name>Mn(2+)</name>
        <dbReference type="ChEBI" id="CHEBI:29035"/>
    </cofactor>
</comment>
<evidence type="ECO:0000313" key="18">
    <source>
        <dbReference type="EMBL" id="SFV51029.1"/>
    </source>
</evidence>
<feature type="transmembrane region" description="Helical" evidence="14">
    <location>
        <begin position="328"/>
        <end position="345"/>
    </location>
</feature>
<keyword evidence="11 14" id="KW-1133">Transmembrane helix</keyword>
<feature type="transmembrane region" description="Helical" evidence="14">
    <location>
        <begin position="375"/>
        <end position="392"/>
    </location>
</feature>
<dbReference type="InterPro" id="IPR048999">
    <property type="entry name" value="STT3-PglB_core"/>
</dbReference>
<keyword evidence="6 18" id="KW-0328">Glycosyltransferase</keyword>
<dbReference type="InterPro" id="IPR003674">
    <property type="entry name" value="Oligo_trans_STT3"/>
</dbReference>
<dbReference type="EMBL" id="FPHD01000011">
    <property type="protein sequence ID" value="SFV51029.1"/>
    <property type="molecule type" value="Genomic_DNA"/>
</dbReference>
<feature type="transmembrane region" description="Helical" evidence="14">
    <location>
        <begin position="182"/>
        <end position="213"/>
    </location>
</feature>
<dbReference type="Pfam" id="PF18527">
    <property type="entry name" value="STT3_PglB_C"/>
    <property type="match status" value="1"/>
</dbReference>
<evidence type="ECO:0000256" key="12">
    <source>
        <dbReference type="ARBA" id="ARBA00023136"/>
    </source>
</evidence>
<keyword evidence="10" id="KW-0460">Magnesium</keyword>
<dbReference type="AlphaFoldDB" id="A0A1W1BC27"/>
<evidence type="ECO:0000256" key="6">
    <source>
        <dbReference type="ARBA" id="ARBA00022676"/>
    </source>
</evidence>
<organism evidence="18">
    <name type="scientific">hydrothermal vent metagenome</name>
    <dbReference type="NCBI Taxonomy" id="652676"/>
    <lineage>
        <taxon>unclassified sequences</taxon>
        <taxon>metagenomes</taxon>
        <taxon>ecological metagenomes</taxon>
    </lineage>
</organism>
<keyword evidence="8 14" id="KW-0812">Transmembrane</keyword>
<evidence type="ECO:0000256" key="11">
    <source>
        <dbReference type="ARBA" id="ARBA00022989"/>
    </source>
</evidence>
<evidence type="ECO:0000256" key="5">
    <source>
        <dbReference type="ARBA" id="ARBA00010810"/>
    </source>
</evidence>
<dbReference type="PANTHER" id="PTHR13872:SF1">
    <property type="entry name" value="DOLICHYL-DIPHOSPHOOLIGOSACCHARIDE--PROTEIN GLYCOSYLTRANSFERASE SUBUNIT STT3B"/>
    <property type="match status" value="1"/>
</dbReference>
<keyword evidence="13" id="KW-0464">Manganese</keyword>
<evidence type="ECO:0000259" key="16">
    <source>
        <dbReference type="Pfam" id="PF18527"/>
    </source>
</evidence>
<comment type="subcellular location">
    <subcellularLocation>
        <location evidence="3">Endomembrane system</location>
        <topology evidence="3">Multi-pass membrane protein</topology>
    </subcellularLocation>
</comment>
<dbReference type="PANTHER" id="PTHR13872">
    <property type="entry name" value="DOLICHYL-DIPHOSPHOOLIGOSACCHARIDE--PROTEIN GLYCOSYLTRANSFERASE SUBUNIT"/>
    <property type="match status" value="1"/>
</dbReference>
<reference evidence="18" key="1">
    <citation type="submission" date="2016-10" db="EMBL/GenBank/DDBJ databases">
        <authorList>
            <person name="de Groot N.N."/>
        </authorList>
    </citation>
    <scope>NUCLEOTIDE SEQUENCE</scope>
</reference>
<dbReference type="GO" id="GO:0012505">
    <property type="term" value="C:endomembrane system"/>
    <property type="evidence" value="ECO:0007669"/>
    <property type="project" value="UniProtKB-SubCell"/>
</dbReference>
<evidence type="ECO:0000256" key="1">
    <source>
        <dbReference type="ARBA" id="ARBA00001936"/>
    </source>
</evidence>
<dbReference type="InterPro" id="IPR048307">
    <property type="entry name" value="STT3_N"/>
</dbReference>
<feature type="transmembrane region" description="Helical" evidence="14">
    <location>
        <begin position="399"/>
        <end position="417"/>
    </location>
</feature>
<evidence type="ECO:0000256" key="13">
    <source>
        <dbReference type="ARBA" id="ARBA00023211"/>
    </source>
</evidence>
<protein>
    <submittedName>
        <fullName evidence="18">Oligosaccharyltransferase PglB</fullName>
        <ecNumber evidence="18">2.4.99.18</ecNumber>
    </submittedName>
</protein>
<feature type="transmembrane region" description="Helical" evidence="14">
    <location>
        <begin position="12"/>
        <end position="32"/>
    </location>
</feature>
<feature type="transmembrane region" description="Helical" evidence="14">
    <location>
        <begin position="352"/>
        <end position="369"/>
    </location>
</feature>
<comment type="similarity">
    <text evidence="5">Belongs to the STT3 family.</text>
</comment>
<dbReference type="Pfam" id="PF21436">
    <property type="entry name" value="STT3-PglB_core"/>
    <property type="match status" value="1"/>
</dbReference>
<dbReference type="GO" id="GO:0016020">
    <property type="term" value="C:membrane"/>
    <property type="evidence" value="ECO:0007669"/>
    <property type="project" value="InterPro"/>
</dbReference>
<feature type="domain" description="STT3 subunit PglB C-terminal" evidence="16">
    <location>
        <begin position="583"/>
        <end position="661"/>
    </location>
</feature>
<proteinExistence type="inferred from homology"/>
<feature type="domain" description="STT3/PglB/AglB core" evidence="17">
    <location>
        <begin position="447"/>
        <end position="574"/>
    </location>
</feature>
<feature type="transmembrane region" description="Helical" evidence="14">
    <location>
        <begin position="157"/>
        <end position="175"/>
    </location>
</feature>
<feature type="transmembrane region" description="Helical" evidence="14">
    <location>
        <begin position="225"/>
        <end position="254"/>
    </location>
</feature>
<feature type="transmembrane region" description="Helical" evidence="14">
    <location>
        <begin position="127"/>
        <end position="145"/>
    </location>
</feature>
<evidence type="ECO:0000256" key="10">
    <source>
        <dbReference type="ARBA" id="ARBA00022842"/>
    </source>
</evidence>
<evidence type="ECO:0000259" key="15">
    <source>
        <dbReference type="Pfam" id="PF02516"/>
    </source>
</evidence>
<sequence>MFKNKELGWKEISLLMLVAYVFSFAVRLIWVWQVKDNPNFIWNGQIMINTNDGYFFASAVEYLLNGAHADNPRIHIAIESYPGFVYISYLLAKYTPMSLETVILYLPAIISSLVVVPLILVGKLIKLPWVGFFAALLGSIAWSYYNRTMIGYYDTDMFSVLLQFTVLYFFLLTIYEKKDRNVLWLAFALLAYPFFYPQGLSLIYAMFVLWTLYQILFQKEEQSSYLFIIVASIALWGVPIWLKALLIIVIFLFLEQVKNRLDNKRFFYLALGSIVVFLFFGDVFGLILEKLRGYLDRGVEEHGLHFYQVIQTVREAGKISWETVANRIIGHPVLLAASLIGYILLVIRHKPFILALPLIGVGVFAHWAGLRFTVYAVPVAAFSVIYLFYVLMQYVENKKVAYLGFAILSLLPLVPNIEHIIGYKVPTVLNKSEVQDLEALNKIANAKDYTLSWWDYGYPIWYYSDTSTLIDGSKHHHDNFIISKIMQTPSADMAVNLGRLSVETYIDSNYSKITDTLFKDNQKDQLDPNLFLSQLQSSEYKLPKKTRDIYLYMPYRMLNIFPTVAVFGNLDLSTGKAERRISFYPSYAMSNKNGILVMRNGIVFDTKQGEITLGTEKKAVKHFIITQNTKEGKIILQSQLYHTDGEYNVIYMKSYGQFVVMDNEIFNSMYVQMFLLGKYDKNLFELIVSSPYSRIYKLKR</sequence>
<evidence type="ECO:0000256" key="8">
    <source>
        <dbReference type="ARBA" id="ARBA00022692"/>
    </source>
</evidence>
<accession>A0A1W1BC27</accession>
<gene>
    <name evidence="18" type="ORF">MNB_SV-8-575</name>
</gene>
<feature type="domain" description="Oligosaccharyl transferase STT3 N-terminal" evidence="15">
    <location>
        <begin position="40"/>
        <end position="395"/>
    </location>
</feature>
<dbReference type="EC" id="2.4.99.18" evidence="18"/>
<evidence type="ECO:0000256" key="9">
    <source>
        <dbReference type="ARBA" id="ARBA00022723"/>
    </source>
</evidence>
<dbReference type="GO" id="GO:0046872">
    <property type="term" value="F:metal ion binding"/>
    <property type="evidence" value="ECO:0007669"/>
    <property type="project" value="UniProtKB-KW"/>
</dbReference>
<evidence type="ECO:0000256" key="14">
    <source>
        <dbReference type="SAM" id="Phobius"/>
    </source>
</evidence>
<feature type="transmembrane region" description="Helical" evidence="14">
    <location>
        <begin position="102"/>
        <end position="120"/>
    </location>
</feature>
<name>A0A1W1BC27_9ZZZZ</name>
<evidence type="ECO:0000256" key="4">
    <source>
        <dbReference type="ARBA" id="ARBA00004922"/>
    </source>
</evidence>
<dbReference type="Gene3D" id="3.40.1380.40">
    <property type="match status" value="1"/>
</dbReference>
<evidence type="ECO:0000256" key="2">
    <source>
        <dbReference type="ARBA" id="ARBA00001946"/>
    </source>
</evidence>
<keyword evidence="7 18" id="KW-0808">Transferase</keyword>
<comment type="pathway">
    <text evidence="4">Protein modification; protein glycosylation.</text>
</comment>
<feature type="transmembrane region" description="Helical" evidence="14">
    <location>
        <begin position="266"/>
        <end position="288"/>
    </location>
</feature>
<dbReference type="UniPathway" id="UPA00378"/>
<dbReference type="GO" id="GO:0004579">
    <property type="term" value="F:dolichyl-diphosphooligosaccharide-protein glycotransferase activity"/>
    <property type="evidence" value="ECO:0007669"/>
    <property type="project" value="UniProtKB-EC"/>
</dbReference>
<evidence type="ECO:0000256" key="7">
    <source>
        <dbReference type="ARBA" id="ARBA00022679"/>
    </source>
</evidence>
<keyword evidence="12 14" id="KW-0472">Membrane</keyword>
<evidence type="ECO:0000256" key="3">
    <source>
        <dbReference type="ARBA" id="ARBA00004127"/>
    </source>
</evidence>